<gene>
    <name evidence="2" type="ORF">WAE96_06815</name>
</gene>
<comment type="caution">
    <text evidence="2">The sequence shown here is derived from an EMBL/GenBank/DDBJ whole genome shotgun (WGS) entry which is preliminary data.</text>
</comment>
<keyword evidence="1" id="KW-0732">Signal</keyword>
<sequence>MLLIRFITLLSLLFIYSVNAAELVFPEGSEVTVVAEDIFMNGSQVSIWQVETPLKRSEHAEFYANAWQGDGKKFGVKELESEVVVSKFFDGKLFTAQVTQHYPKSIAVVSVSHSPSNKLARIISKISDLPKPSGSKVLNEIKAKDGAKYSVTLLLSNRKSISNNVSFYTRYLEQQGFTIDRAKTHHKQKEGVILARRGPSEFNATFHIENNQTFITAIRVDADI</sequence>
<protein>
    <submittedName>
        <fullName evidence="2">Uncharacterized protein</fullName>
    </submittedName>
</protein>
<dbReference type="EMBL" id="JBAWKS010000001">
    <property type="protein sequence ID" value="MEI4549412.1"/>
    <property type="molecule type" value="Genomic_DNA"/>
</dbReference>
<keyword evidence="3" id="KW-1185">Reference proteome</keyword>
<proteinExistence type="predicted"/>
<feature type="chain" id="PRO_5045412880" evidence="1">
    <location>
        <begin position="21"/>
        <end position="224"/>
    </location>
</feature>
<dbReference type="Proteomes" id="UP001382455">
    <property type="component" value="Unassembled WGS sequence"/>
</dbReference>
<reference evidence="2 3" key="1">
    <citation type="submission" date="2023-12" db="EMBL/GenBank/DDBJ databases">
        <title>Friends and Foes: Symbiotic and Algicidal bacterial influence on Karenia brevis blooms.</title>
        <authorList>
            <person name="Fei C."/>
            <person name="Mohamed A.R."/>
            <person name="Booker A."/>
            <person name="Arshad M."/>
            <person name="Klass S."/>
            <person name="Ahn S."/>
            <person name="Gilbert P.M."/>
            <person name="Heil C.A."/>
            <person name="Martinez J.M."/>
            <person name="Amin S.A."/>
        </authorList>
    </citation>
    <scope>NUCLEOTIDE SEQUENCE [LARGE SCALE GENOMIC DNA]</scope>
    <source>
        <strain evidence="2 3">CE15</strain>
    </source>
</reference>
<accession>A0ABU8ER99</accession>
<evidence type="ECO:0000313" key="2">
    <source>
        <dbReference type="EMBL" id="MEI4549412.1"/>
    </source>
</evidence>
<name>A0ABU8ER99_9GAMM</name>
<organism evidence="2 3">
    <name type="scientific">Pseudoalteromonas spongiae</name>
    <dbReference type="NCBI Taxonomy" id="298657"/>
    <lineage>
        <taxon>Bacteria</taxon>
        <taxon>Pseudomonadati</taxon>
        <taxon>Pseudomonadota</taxon>
        <taxon>Gammaproteobacteria</taxon>
        <taxon>Alteromonadales</taxon>
        <taxon>Pseudoalteromonadaceae</taxon>
        <taxon>Pseudoalteromonas</taxon>
    </lineage>
</organism>
<dbReference type="RefSeq" id="WP_336434966.1">
    <property type="nucleotide sequence ID" value="NZ_JBAWKS010000001.1"/>
</dbReference>
<evidence type="ECO:0000313" key="3">
    <source>
        <dbReference type="Proteomes" id="UP001382455"/>
    </source>
</evidence>
<feature type="signal peptide" evidence="1">
    <location>
        <begin position="1"/>
        <end position="20"/>
    </location>
</feature>
<evidence type="ECO:0000256" key="1">
    <source>
        <dbReference type="SAM" id="SignalP"/>
    </source>
</evidence>